<sequence>MSIEKVDARLRINIAGLNFKKTGDVHKCSTWQTYISHEGIVRFNGNFYCYLFLKFF</sequence>
<dbReference type="Proteomes" id="UP000024404">
    <property type="component" value="Unassembled WGS sequence"/>
</dbReference>
<organism evidence="1 2">
    <name type="scientific">Onchocerca volvulus</name>
    <dbReference type="NCBI Taxonomy" id="6282"/>
    <lineage>
        <taxon>Eukaryota</taxon>
        <taxon>Metazoa</taxon>
        <taxon>Ecdysozoa</taxon>
        <taxon>Nematoda</taxon>
        <taxon>Chromadorea</taxon>
        <taxon>Rhabditida</taxon>
        <taxon>Spirurina</taxon>
        <taxon>Spiruromorpha</taxon>
        <taxon>Filarioidea</taxon>
        <taxon>Onchocercidae</taxon>
        <taxon>Onchocerca</taxon>
    </lineage>
</organism>
<dbReference type="EMBL" id="CMVM020000163">
    <property type="status" value="NOT_ANNOTATED_CDS"/>
    <property type="molecule type" value="Genomic_DNA"/>
</dbReference>
<protein>
    <submittedName>
        <fullName evidence="1">Uncharacterized protein</fullName>
    </submittedName>
</protein>
<evidence type="ECO:0000313" key="2">
    <source>
        <dbReference type="Proteomes" id="UP000024404"/>
    </source>
</evidence>
<accession>A0A8R1TWH3</accession>
<dbReference type="EnsemblMetazoa" id="OVOC5941.1">
    <property type="protein sequence ID" value="OVOC5941.1"/>
    <property type="gene ID" value="WBGene00242750"/>
</dbReference>
<dbReference type="AlphaFoldDB" id="A0A8R1TWH3"/>
<reference evidence="1" key="2">
    <citation type="submission" date="2022-06" db="UniProtKB">
        <authorList>
            <consortium name="EnsemblMetazoa"/>
        </authorList>
    </citation>
    <scope>IDENTIFICATION</scope>
</reference>
<evidence type="ECO:0000313" key="1">
    <source>
        <dbReference type="EnsemblMetazoa" id="OVOC5941.1"/>
    </source>
</evidence>
<proteinExistence type="predicted"/>
<name>A0A8R1TWH3_ONCVO</name>
<reference evidence="2" key="1">
    <citation type="submission" date="2013-10" db="EMBL/GenBank/DDBJ databases">
        <title>Genome sequencing of Onchocerca volvulus.</title>
        <authorList>
            <person name="Cotton J."/>
            <person name="Tsai J."/>
            <person name="Stanley E."/>
            <person name="Tracey A."/>
            <person name="Holroyd N."/>
            <person name="Lustigman S."/>
            <person name="Berriman M."/>
        </authorList>
    </citation>
    <scope>NUCLEOTIDE SEQUENCE</scope>
</reference>
<keyword evidence="2" id="KW-1185">Reference proteome</keyword>